<sequence>MVMIYSLTEKLLSQCNNTCFYSILHVGRGSRLVVAPIPEEKFELDGTGNDETQFYKGDSPFQSRVGEEEMVEMVADSFDMEIEEDDVDDRERVGECEAEFEKGRQMSLGLLASSGRIVLGLQPQPNPKTLGQQNRTVEPRGKEAWVCEKGLEILQLGEHSRPEVEAQKEATQCNANHEKIKSILENSSSFWEGLGSEDGSEKEWMRVMSKQGKQKRKKKVKACSVVYKRSLPLEVMNQKKKGKGISGSSQAKEEETSQCHQSTSNSVAGGSVGDSGIQNCNRRLNKVPNKRIAAELWNFAKRIGAVTEEEELVIRKFEEMEKRDRATKEETKKCGLDRNYCKRLWHSEDFEWVGKDSVGRSGRLLCVWNSKAINVKHVWEGENFIGIQGVWIVENVAVNVVNVYCPCQLAGKRILWLELKILVLQSGGMWSIVGDFNAVQKVEEKIGSSRLTIEMGEFDNFIRDSGLIDIPLVGRKLTWYQIGGKFMSRIDRALLSEEWLSKWGEATQWGLSRIVSDHCPILLRHKKVNWGPKPFRFFDIWLEQKECRELIRKAWEQANIQGWAGFQLKEKLKITKEALKKWSKSFVPEIDNRIKEATAQIEQLDLKGESEQLVDEEIDRRR</sequence>
<dbReference type="AlphaFoldDB" id="A0AAV5JZS9"/>
<reference evidence="2 3" key="1">
    <citation type="journal article" date="2021" name="Commun. Biol.">
        <title>The genome of Shorea leprosula (Dipterocarpaceae) highlights the ecological relevance of drought in aseasonal tropical rainforests.</title>
        <authorList>
            <person name="Ng K.K.S."/>
            <person name="Kobayashi M.J."/>
            <person name="Fawcett J.A."/>
            <person name="Hatakeyama M."/>
            <person name="Paape T."/>
            <person name="Ng C.H."/>
            <person name="Ang C.C."/>
            <person name="Tnah L.H."/>
            <person name="Lee C.T."/>
            <person name="Nishiyama T."/>
            <person name="Sese J."/>
            <person name="O'Brien M.J."/>
            <person name="Copetti D."/>
            <person name="Mohd Noor M.I."/>
            <person name="Ong R.C."/>
            <person name="Putra M."/>
            <person name="Sireger I.Z."/>
            <person name="Indrioko S."/>
            <person name="Kosugi Y."/>
            <person name="Izuno A."/>
            <person name="Isagi Y."/>
            <person name="Lee S.L."/>
            <person name="Shimizu K.K."/>
        </authorList>
    </citation>
    <scope>NUCLEOTIDE SEQUENCE [LARGE SCALE GENOMIC DNA]</scope>
    <source>
        <strain evidence="2">214</strain>
    </source>
</reference>
<evidence type="ECO:0008006" key="4">
    <source>
        <dbReference type="Google" id="ProtNLM"/>
    </source>
</evidence>
<gene>
    <name evidence="2" type="ORF">SLEP1_g28131</name>
</gene>
<accession>A0AAV5JZS9</accession>
<dbReference type="InterPro" id="IPR036691">
    <property type="entry name" value="Endo/exonu/phosph_ase_sf"/>
</dbReference>
<comment type="caution">
    <text evidence="2">The sequence shown here is derived from an EMBL/GenBank/DDBJ whole genome shotgun (WGS) entry which is preliminary data.</text>
</comment>
<evidence type="ECO:0000313" key="3">
    <source>
        <dbReference type="Proteomes" id="UP001054252"/>
    </source>
</evidence>
<feature type="compositionally biased region" description="Polar residues" evidence="1">
    <location>
        <begin position="258"/>
        <end position="268"/>
    </location>
</feature>
<keyword evidence="3" id="KW-1185">Reference proteome</keyword>
<organism evidence="2 3">
    <name type="scientific">Rubroshorea leprosula</name>
    <dbReference type="NCBI Taxonomy" id="152421"/>
    <lineage>
        <taxon>Eukaryota</taxon>
        <taxon>Viridiplantae</taxon>
        <taxon>Streptophyta</taxon>
        <taxon>Embryophyta</taxon>
        <taxon>Tracheophyta</taxon>
        <taxon>Spermatophyta</taxon>
        <taxon>Magnoliopsida</taxon>
        <taxon>eudicotyledons</taxon>
        <taxon>Gunneridae</taxon>
        <taxon>Pentapetalae</taxon>
        <taxon>rosids</taxon>
        <taxon>malvids</taxon>
        <taxon>Malvales</taxon>
        <taxon>Dipterocarpaceae</taxon>
        <taxon>Rubroshorea</taxon>
    </lineage>
</organism>
<proteinExistence type="predicted"/>
<dbReference type="SUPFAM" id="SSF56219">
    <property type="entry name" value="DNase I-like"/>
    <property type="match status" value="1"/>
</dbReference>
<evidence type="ECO:0000256" key="1">
    <source>
        <dbReference type="SAM" id="MobiDB-lite"/>
    </source>
</evidence>
<feature type="region of interest" description="Disordered" evidence="1">
    <location>
        <begin position="237"/>
        <end position="271"/>
    </location>
</feature>
<dbReference type="EMBL" id="BPVZ01000048">
    <property type="protein sequence ID" value="GKV17660.1"/>
    <property type="molecule type" value="Genomic_DNA"/>
</dbReference>
<dbReference type="PANTHER" id="PTHR33710:SF64">
    <property type="entry name" value="ENDONUCLEASE_EXONUCLEASE_PHOSPHATASE DOMAIN-CONTAINING PROTEIN"/>
    <property type="match status" value="1"/>
</dbReference>
<evidence type="ECO:0000313" key="2">
    <source>
        <dbReference type="EMBL" id="GKV17660.1"/>
    </source>
</evidence>
<protein>
    <recommendedName>
        <fullName evidence="4">Reverse transcriptase</fullName>
    </recommendedName>
</protein>
<dbReference type="PANTHER" id="PTHR33710">
    <property type="entry name" value="BNAC02G09200D PROTEIN"/>
    <property type="match status" value="1"/>
</dbReference>
<dbReference type="Gene3D" id="3.60.10.10">
    <property type="entry name" value="Endonuclease/exonuclease/phosphatase"/>
    <property type="match status" value="1"/>
</dbReference>
<name>A0AAV5JZS9_9ROSI</name>
<dbReference type="Proteomes" id="UP001054252">
    <property type="component" value="Unassembled WGS sequence"/>
</dbReference>